<dbReference type="PANTHER" id="PTHR24291">
    <property type="entry name" value="CYTOCHROME P450 FAMILY 4"/>
    <property type="match status" value="1"/>
</dbReference>
<dbReference type="GO" id="GO:0005789">
    <property type="term" value="C:endoplasmic reticulum membrane"/>
    <property type="evidence" value="ECO:0007669"/>
    <property type="project" value="UniProtKB-SubCell"/>
</dbReference>
<dbReference type="InterPro" id="IPR050196">
    <property type="entry name" value="Cytochrome_P450_Monoox"/>
</dbReference>
<evidence type="ECO:0000256" key="4">
    <source>
        <dbReference type="ARBA" id="ARBA00022617"/>
    </source>
</evidence>
<evidence type="ECO:0000256" key="9">
    <source>
        <dbReference type="PIRSR" id="PIRSR602401-1"/>
    </source>
</evidence>
<evidence type="ECO:0000256" key="8">
    <source>
        <dbReference type="ARBA" id="ARBA00023136"/>
    </source>
</evidence>
<dbReference type="InterPro" id="IPR036396">
    <property type="entry name" value="Cyt_P450_sf"/>
</dbReference>
<protein>
    <submittedName>
        <fullName evidence="11">Cytochrome P450 4V2</fullName>
    </submittedName>
</protein>
<keyword evidence="6 9" id="KW-0408">Iron</keyword>
<evidence type="ECO:0000256" key="7">
    <source>
        <dbReference type="ARBA" id="ARBA00023033"/>
    </source>
</evidence>
<dbReference type="SUPFAM" id="SSF48264">
    <property type="entry name" value="Cytochrome P450"/>
    <property type="match status" value="1"/>
</dbReference>
<keyword evidence="4 9" id="KW-0349">Heme</keyword>
<dbReference type="PANTHER" id="PTHR24291:SF189">
    <property type="entry name" value="CYTOCHROME P450 4C3-RELATED"/>
    <property type="match status" value="1"/>
</dbReference>
<comment type="similarity">
    <text evidence="3">Belongs to the cytochrome P450 family.</text>
</comment>
<keyword evidence="8" id="KW-0472">Membrane</keyword>
<gene>
    <name evidence="11" type="primary">Cyp4v2</name>
    <name evidence="11" type="ORF">CDAR_500921</name>
</gene>
<dbReference type="PRINTS" id="PR00385">
    <property type="entry name" value="P450"/>
</dbReference>
<reference evidence="11 12" key="1">
    <citation type="submission" date="2021-06" db="EMBL/GenBank/DDBJ databases">
        <title>Caerostris darwini draft genome.</title>
        <authorList>
            <person name="Kono N."/>
            <person name="Arakawa K."/>
        </authorList>
    </citation>
    <scope>NUCLEOTIDE SEQUENCE [LARGE SCALE GENOMIC DNA]</scope>
</reference>
<evidence type="ECO:0000256" key="6">
    <source>
        <dbReference type="ARBA" id="ARBA00023004"/>
    </source>
</evidence>
<accession>A0AAV4WZL9</accession>
<dbReference type="Gene3D" id="1.10.630.10">
    <property type="entry name" value="Cytochrome P450"/>
    <property type="match status" value="1"/>
</dbReference>
<evidence type="ECO:0000256" key="3">
    <source>
        <dbReference type="ARBA" id="ARBA00010617"/>
    </source>
</evidence>
<keyword evidence="12" id="KW-1185">Reference proteome</keyword>
<keyword evidence="7" id="KW-0503">Monooxygenase</keyword>
<organism evidence="11 12">
    <name type="scientific">Caerostris darwini</name>
    <dbReference type="NCBI Taxonomy" id="1538125"/>
    <lineage>
        <taxon>Eukaryota</taxon>
        <taxon>Metazoa</taxon>
        <taxon>Ecdysozoa</taxon>
        <taxon>Arthropoda</taxon>
        <taxon>Chelicerata</taxon>
        <taxon>Arachnida</taxon>
        <taxon>Araneae</taxon>
        <taxon>Araneomorphae</taxon>
        <taxon>Entelegynae</taxon>
        <taxon>Araneoidea</taxon>
        <taxon>Araneidae</taxon>
        <taxon>Caerostris</taxon>
    </lineage>
</organism>
<dbReference type="InterPro" id="IPR001128">
    <property type="entry name" value="Cyt_P450"/>
</dbReference>
<evidence type="ECO:0000313" key="11">
    <source>
        <dbReference type="EMBL" id="GIY87034.1"/>
    </source>
</evidence>
<comment type="cofactor">
    <cofactor evidence="1 9">
        <name>heme</name>
        <dbReference type="ChEBI" id="CHEBI:30413"/>
    </cofactor>
</comment>
<evidence type="ECO:0000256" key="10">
    <source>
        <dbReference type="SAM" id="MobiDB-lite"/>
    </source>
</evidence>
<dbReference type="Pfam" id="PF00067">
    <property type="entry name" value="p450"/>
    <property type="match status" value="1"/>
</dbReference>
<comment type="subcellular location">
    <subcellularLocation>
        <location evidence="2">Endoplasmic reticulum membrane</location>
    </subcellularLocation>
</comment>
<dbReference type="GO" id="GO:0020037">
    <property type="term" value="F:heme binding"/>
    <property type="evidence" value="ECO:0007669"/>
    <property type="project" value="InterPro"/>
</dbReference>
<keyword evidence="5" id="KW-0256">Endoplasmic reticulum</keyword>
<sequence length="219" mass="24864">MEGGKDYTDIRLQFLIALIPEGHETTAVAVKWTLYLIGLYPEVQEKIHHELDSVLGTDSKDPLSLVDLNELKYLECVLKECNRIYPPAPAIIKKISKDISISGHTIPKRTHIIVAPFFLHRDEDVFPDPEKFDPERFLPENSAHFPECAYIPFAAGPRDCIGRVFAEMEVKILVCHILRSFSLHSLDSRDQVLPNHQNQSPIVSTRPHQVSTQATVNDF</sequence>
<name>A0AAV4WZL9_9ARAC</name>
<dbReference type="GO" id="GO:0005506">
    <property type="term" value="F:iron ion binding"/>
    <property type="evidence" value="ECO:0007669"/>
    <property type="project" value="InterPro"/>
</dbReference>
<evidence type="ECO:0000313" key="12">
    <source>
        <dbReference type="Proteomes" id="UP001054837"/>
    </source>
</evidence>
<dbReference type="AlphaFoldDB" id="A0AAV4WZL9"/>
<keyword evidence="7" id="KW-0560">Oxidoreductase</keyword>
<keyword evidence="9" id="KW-0479">Metal-binding</keyword>
<dbReference type="InterPro" id="IPR002401">
    <property type="entry name" value="Cyt_P450_E_grp-I"/>
</dbReference>
<evidence type="ECO:0000256" key="1">
    <source>
        <dbReference type="ARBA" id="ARBA00001971"/>
    </source>
</evidence>
<proteinExistence type="inferred from homology"/>
<dbReference type="EMBL" id="BPLQ01015278">
    <property type="protein sequence ID" value="GIY87034.1"/>
    <property type="molecule type" value="Genomic_DNA"/>
</dbReference>
<dbReference type="PRINTS" id="PR00463">
    <property type="entry name" value="EP450I"/>
</dbReference>
<feature type="region of interest" description="Disordered" evidence="10">
    <location>
        <begin position="194"/>
        <end position="219"/>
    </location>
</feature>
<dbReference type="GO" id="GO:0004497">
    <property type="term" value="F:monooxygenase activity"/>
    <property type="evidence" value="ECO:0007669"/>
    <property type="project" value="UniProtKB-KW"/>
</dbReference>
<comment type="caution">
    <text evidence="11">The sequence shown here is derived from an EMBL/GenBank/DDBJ whole genome shotgun (WGS) entry which is preliminary data.</text>
</comment>
<evidence type="ECO:0000256" key="5">
    <source>
        <dbReference type="ARBA" id="ARBA00022824"/>
    </source>
</evidence>
<evidence type="ECO:0000256" key="2">
    <source>
        <dbReference type="ARBA" id="ARBA00004586"/>
    </source>
</evidence>
<feature type="binding site" description="axial binding residue" evidence="9">
    <location>
        <position position="160"/>
    </location>
    <ligand>
        <name>heme</name>
        <dbReference type="ChEBI" id="CHEBI:30413"/>
    </ligand>
    <ligandPart>
        <name>Fe</name>
        <dbReference type="ChEBI" id="CHEBI:18248"/>
    </ligandPart>
</feature>
<dbReference type="GO" id="GO:0016705">
    <property type="term" value="F:oxidoreductase activity, acting on paired donors, with incorporation or reduction of molecular oxygen"/>
    <property type="evidence" value="ECO:0007669"/>
    <property type="project" value="InterPro"/>
</dbReference>
<dbReference type="Proteomes" id="UP001054837">
    <property type="component" value="Unassembled WGS sequence"/>
</dbReference>